<dbReference type="AlphaFoldDB" id="A0A4Y2DNY9"/>
<proteinExistence type="predicted"/>
<gene>
    <name evidence="1" type="ORF">AVEN_9521_1</name>
</gene>
<name>A0A4Y2DNY9_ARAVE</name>
<organism evidence="1 2">
    <name type="scientific">Araneus ventricosus</name>
    <name type="common">Orbweaver spider</name>
    <name type="synonym">Epeira ventricosa</name>
    <dbReference type="NCBI Taxonomy" id="182803"/>
    <lineage>
        <taxon>Eukaryota</taxon>
        <taxon>Metazoa</taxon>
        <taxon>Ecdysozoa</taxon>
        <taxon>Arthropoda</taxon>
        <taxon>Chelicerata</taxon>
        <taxon>Arachnida</taxon>
        <taxon>Araneae</taxon>
        <taxon>Araneomorphae</taxon>
        <taxon>Entelegynae</taxon>
        <taxon>Araneoidea</taxon>
        <taxon>Araneidae</taxon>
        <taxon>Araneus</taxon>
    </lineage>
</organism>
<keyword evidence="2" id="KW-1185">Reference proteome</keyword>
<accession>A0A4Y2DNY9</accession>
<sequence length="83" mass="9735">MHGDIQWNRVSNLELSCPEAVTLSLCPAYDHKSVGNTVPKLIRRSWQWCLIRSTSMQSQRKKSQTVRSGHILSHLKWLRRQQH</sequence>
<evidence type="ECO:0000313" key="2">
    <source>
        <dbReference type="Proteomes" id="UP000499080"/>
    </source>
</evidence>
<protein>
    <submittedName>
        <fullName evidence="1">Uncharacterized protein</fullName>
    </submittedName>
</protein>
<comment type="caution">
    <text evidence="1">The sequence shown here is derived from an EMBL/GenBank/DDBJ whole genome shotgun (WGS) entry which is preliminary data.</text>
</comment>
<reference evidence="1 2" key="1">
    <citation type="journal article" date="2019" name="Sci. Rep.">
        <title>Orb-weaving spider Araneus ventricosus genome elucidates the spidroin gene catalogue.</title>
        <authorList>
            <person name="Kono N."/>
            <person name="Nakamura H."/>
            <person name="Ohtoshi R."/>
            <person name="Moran D.A.P."/>
            <person name="Shinohara A."/>
            <person name="Yoshida Y."/>
            <person name="Fujiwara M."/>
            <person name="Mori M."/>
            <person name="Tomita M."/>
            <person name="Arakawa K."/>
        </authorList>
    </citation>
    <scope>NUCLEOTIDE SEQUENCE [LARGE SCALE GENOMIC DNA]</scope>
</reference>
<dbReference type="Proteomes" id="UP000499080">
    <property type="component" value="Unassembled WGS sequence"/>
</dbReference>
<dbReference type="EMBL" id="BGPR01243648">
    <property type="protein sequence ID" value="GBM18491.1"/>
    <property type="molecule type" value="Genomic_DNA"/>
</dbReference>
<evidence type="ECO:0000313" key="1">
    <source>
        <dbReference type="EMBL" id="GBM18491.1"/>
    </source>
</evidence>